<accession>A0A6A4AVK6</accession>
<comment type="caution">
    <text evidence="8">The sequence shown here is derived from an EMBL/GenBank/DDBJ whole genome shotgun (WGS) entry which is preliminary data.</text>
</comment>
<dbReference type="EMBL" id="QXGF01006048">
    <property type="protein sequence ID" value="KAE8918188.1"/>
    <property type="molecule type" value="Genomic_DNA"/>
</dbReference>
<evidence type="ECO:0000313" key="4">
    <source>
        <dbReference type="EMBL" id="KAE9058972.1"/>
    </source>
</evidence>
<evidence type="ECO:0000313" key="2">
    <source>
        <dbReference type="EMBL" id="KAE8918188.1"/>
    </source>
</evidence>
<dbReference type="Proteomes" id="UP000440367">
    <property type="component" value="Unassembled WGS sequence"/>
</dbReference>
<dbReference type="Proteomes" id="UP000486351">
    <property type="component" value="Unassembled WGS sequence"/>
</dbReference>
<evidence type="ECO:0000313" key="10">
    <source>
        <dbReference type="Proteomes" id="UP000429523"/>
    </source>
</evidence>
<dbReference type="Proteomes" id="UP000488956">
    <property type="component" value="Unassembled WGS sequence"/>
</dbReference>
<evidence type="ECO:0000313" key="13">
    <source>
        <dbReference type="Proteomes" id="UP000440732"/>
    </source>
</evidence>
<evidence type="ECO:0000256" key="1">
    <source>
        <dbReference type="SAM" id="MobiDB-lite"/>
    </source>
</evidence>
<dbReference type="EMBL" id="QXGA01006739">
    <property type="protein sequence ID" value="KAE9062131.1"/>
    <property type="molecule type" value="Genomic_DNA"/>
</dbReference>
<dbReference type="EMBL" id="QXGC01006737">
    <property type="protein sequence ID" value="KAE9161778.1"/>
    <property type="molecule type" value="Genomic_DNA"/>
</dbReference>
<dbReference type="EMBL" id="QXGD01005891">
    <property type="protein sequence ID" value="KAE9164669.1"/>
    <property type="molecule type" value="Genomic_DNA"/>
</dbReference>
<name>A0A6A4AVK6_9STRA</name>
<evidence type="ECO:0000313" key="9">
    <source>
        <dbReference type="EMBL" id="KAE9297489.1"/>
    </source>
</evidence>
<evidence type="ECO:0000313" key="17">
    <source>
        <dbReference type="Proteomes" id="UP000488956"/>
    </source>
</evidence>
<dbReference type="Proteomes" id="UP000429523">
    <property type="component" value="Unassembled WGS sequence"/>
</dbReference>
<protein>
    <submittedName>
        <fullName evidence="8">Uncharacterized protein</fullName>
    </submittedName>
</protein>
<evidence type="ECO:0000313" key="11">
    <source>
        <dbReference type="Proteomes" id="UP000437068"/>
    </source>
</evidence>
<dbReference type="Proteomes" id="UP000441208">
    <property type="component" value="Unassembled WGS sequence"/>
</dbReference>
<dbReference type="EMBL" id="QXFY01002437">
    <property type="protein sequence ID" value="KAE9297489.1"/>
    <property type="molecule type" value="Genomic_DNA"/>
</dbReference>
<dbReference type="Proteomes" id="UP000437068">
    <property type="component" value="Unassembled WGS sequence"/>
</dbReference>
<feature type="region of interest" description="Disordered" evidence="1">
    <location>
        <begin position="1"/>
        <end position="31"/>
    </location>
</feature>
<evidence type="ECO:0000313" key="14">
    <source>
        <dbReference type="Proteomes" id="UP000441208"/>
    </source>
</evidence>
<evidence type="ECO:0000313" key="7">
    <source>
        <dbReference type="EMBL" id="KAE9164669.1"/>
    </source>
</evidence>
<evidence type="ECO:0000313" key="12">
    <source>
        <dbReference type="Proteomes" id="UP000440367"/>
    </source>
</evidence>
<evidence type="ECO:0000313" key="6">
    <source>
        <dbReference type="EMBL" id="KAE9161778.1"/>
    </source>
</evidence>
<evidence type="ECO:0000313" key="15">
    <source>
        <dbReference type="Proteomes" id="UP000476176"/>
    </source>
</evidence>
<dbReference type="EMBL" id="QXFZ01006292">
    <property type="protein sequence ID" value="KAE9058972.1"/>
    <property type="molecule type" value="Genomic_DNA"/>
</dbReference>
<gene>
    <name evidence="8" type="ORF">PF001_g31194</name>
    <name evidence="7" type="ORF">PF002_g31548</name>
    <name evidence="6" type="ORF">PF004_g30714</name>
    <name evidence="5" type="ORF">PF006_g31234</name>
    <name evidence="4" type="ORF">PF007_g31103</name>
    <name evidence="9" type="ORF">PF008_g23730</name>
    <name evidence="2" type="ORF">PF009_g31495</name>
    <name evidence="3" type="ORF">PF010_g31117</name>
</gene>
<proteinExistence type="predicted"/>
<evidence type="ECO:0000313" key="8">
    <source>
        <dbReference type="EMBL" id="KAE9264659.1"/>
    </source>
</evidence>
<sequence length="31" mass="3674">AEERLEREKQEEELAKEIEDEMDDGLTQPVN</sequence>
<feature type="compositionally biased region" description="Basic and acidic residues" evidence="1">
    <location>
        <begin position="1"/>
        <end position="17"/>
    </location>
</feature>
<reference evidence="10 11" key="1">
    <citation type="submission" date="2018-08" db="EMBL/GenBank/DDBJ databases">
        <title>Genomic investigation of the strawberry pathogen Phytophthora fragariae indicates pathogenicity is determined by transcriptional variation in three key races.</title>
        <authorList>
            <person name="Adams T.M."/>
            <person name="Armitage A.D."/>
            <person name="Sobczyk M.K."/>
            <person name="Bates H.J."/>
            <person name="Dunwell J.M."/>
            <person name="Nellist C.F."/>
            <person name="Harrison R.J."/>
        </authorList>
    </citation>
    <scope>NUCLEOTIDE SEQUENCE [LARGE SCALE GENOMIC DNA]</scope>
    <source>
        <strain evidence="8 11">A4</strain>
        <strain evidence="7 12">BC-1</strain>
        <strain evidence="6 15">BC-23</strain>
        <strain evidence="5 13">NOV-5</strain>
        <strain evidence="4 14">NOV-71</strain>
        <strain evidence="9 16">NOV-77</strain>
        <strain evidence="2 10">NOV-9</strain>
        <strain evidence="3 17">ONT-3</strain>
    </source>
</reference>
<evidence type="ECO:0000313" key="5">
    <source>
        <dbReference type="EMBL" id="KAE9062131.1"/>
    </source>
</evidence>
<dbReference type="AlphaFoldDB" id="A0A6A4AVK6"/>
<evidence type="ECO:0000313" key="16">
    <source>
        <dbReference type="Proteomes" id="UP000486351"/>
    </source>
</evidence>
<dbReference type="Proteomes" id="UP000440732">
    <property type="component" value="Unassembled WGS sequence"/>
</dbReference>
<dbReference type="EMBL" id="QXFX01006664">
    <property type="protein sequence ID" value="KAE9058125.1"/>
    <property type="molecule type" value="Genomic_DNA"/>
</dbReference>
<organism evidence="8 11">
    <name type="scientific">Phytophthora fragariae</name>
    <dbReference type="NCBI Taxonomy" id="53985"/>
    <lineage>
        <taxon>Eukaryota</taxon>
        <taxon>Sar</taxon>
        <taxon>Stramenopiles</taxon>
        <taxon>Oomycota</taxon>
        <taxon>Peronosporomycetes</taxon>
        <taxon>Peronosporales</taxon>
        <taxon>Peronosporaceae</taxon>
        <taxon>Phytophthora</taxon>
    </lineage>
</organism>
<feature type="non-terminal residue" evidence="8">
    <location>
        <position position="1"/>
    </location>
</feature>
<evidence type="ECO:0000313" key="3">
    <source>
        <dbReference type="EMBL" id="KAE9058125.1"/>
    </source>
</evidence>
<dbReference type="Proteomes" id="UP000476176">
    <property type="component" value="Unassembled WGS sequence"/>
</dbReference>
<dbReference type="EMBL" id="QXGE01006744">
    <property type="protein sequence ID" value="KAE9264659.1"/>
    <property type="molecule type" value="Genomic_DNA"/>
</dbReference>